<dbReference type="PANTHER" id="PTHR10492:SF90">
    <property type="entry name" value="ATP-DEPENDENT DNA HELICASE"/>
    <property type="match status" value="1"/>
</dbReference>
<dbReference type="Pfam" id="PF14214">
    <property type="entry name" value="Helitron_like_N"/>
    <property type="match status" value="1"/>
</dbReference>
<gene>
    <name evidence="5" type="ORF">DCAR_0414556</name>
</gene>
<dbReference type="GO" id="GO:0043139">
    <property type="term" value="F:5'-3' DNA helicase activity"/>
    <property type="evidence" value="ECO:0007669"/>
    <property type="project" value="UniProtKB-EC"/>
</dbReference>
<keyword evidence="1" id="KW-0233">DNA recombination</keyword>
<dbReference type="AlphaFoldDB" id="A0AAF0WUR0"/>
<evidence type="ECO:0000313" key="6">
    <source>
        <dbReference type="Proteomes" id="UP000077755"/>
    </source>
</evidence>
<dbReference type="EMBL" id="CP093346">
    <property type="protein sequence ID" value="WOG95246.1"/>
    <property type="molecule type" value="Genomic_DNA"/>
</dbReference>
<accession>A0AAF0WUR0</accession>
<evidence type="ECO:0000259" key="3">
    <source>
        <dbReference type="Pfam" id="PF05970"/>
    </source>
</evidence>
<organism evidence="5 6">
    <name type="scientific">Daucus carota subsp. sativus</name>
    <name type="common">Carrot</name>
    <dbReference type="NCBI Taxonomy" id="79200"/>
    <lineage>
        <taxon>Eukaryota</taxon>
        <taxon>Viridiplantae</taxon>
        <taxon>Streptophyta</taxon>
        <taxon>Embryophyta</taxon>
        <taxon>Tracheophyta</taxon>
        <taxon>Spermatophyta</taxon>
        <taxon>Magnoliopsida</taxon>
        <taxon>eudicotyledons</taxon>
        <taxon>Gunneridae</taxon>
        <taxon>Pentapetalae</taxon>
        <taxon>asterids</taxon>
        <taxon>campanulids</taxon>
        <taxon>Apiales</taxon>
        <taxon>Apiaceae</taxon>
        <taxon>Apioideae</taxon>
        <taxon>Scandiceae</taxon>
        <taxon>Daucinae</taxon>
        <taxon>Daucus</taxon>
        <taxon>Daucus sect. Daucus</taxon>
    </lineage>
</organism>
<dbReference type="GO" id="GO:0006310">
    <property type="term" value="P:DNA recombination"/>
    <property type="evidence" value="ECO:0007669"/>
    <property type="project" value="UniProtKB-KW"/>
</dbReference>
<protein>
    <recommendedName>
        <fullName evidence="1">ATP-dependent DNA helicase</fullName>
        <ecNumber evidence="1">5.6.2.3</ecNumber>
    </recommendedName>
</protein>
<dbReference type="InterPro" id="IPR025476">
    <property type="entry name" value="Helitron_helicase-like"/>
</dbReference>
<dbReference type="InterPro" id="IPR010285">
    <property type="entry name" value="DNA_helicase_pif1-like_DEAD"/>
</dbReference>
<dbReference type="GO" id="GO:0006281">
    <property type="term" value="P:DNA repair"/>
    <property type="evidence" value="ECO:0007669"/>
    <property type="project" value="UniProtKB-KW"/>
</dbReference>
<dbReference type="SUPFAM" id="SSF52540">
    <property type="entry name" value="P-loop containing nucleoside triphosphate hydrolases"/>
    <property type="match status" value="1"/>
</dbReference>
<keyword evidence="1" id="KW-0067">ATP-binding</keyword>
<reference evidence="5" key="2">
    <citation type="submission" date="2022-03" db="EMBL/GenBank/DDBJ databases">
        <title>Draft title - Genomic analysis of global carrot germplasm unveils the trajectory of domestication and the origin of high carotenoid orange carrot.</title>
        <authorList>
            <person name="Iorizzo M."/>
            <person name="Ellison S."/>
            <person name="Senalik D."/>
            <person name="Macko-Podgorni A."/>
            <person name="Grzebelus D."/>
            <person name="Bostan H."/>
            <person name="Rolling W."/>
            <person name="Curaba J."/>
            <person name="Simon P."/>
        </authorList>
    </citation>
    <scope>NUCLEOTIDE SEQUENCE</scope>
    <source>
        <tissue evidence="5">Leaf</tissue>
    </source>
</reference>
<sequence length="846" mass="97369">MYLKRVFETCKHFMQLQYPLLFPYGDDGFHLNIPLHGKNKVVPSDADSDLHPDETRHRSTVTMREFYAYRLMVRPDEGKNLHLGGRLWQQFVVDAFAAVEQYRLDWLRGHQHIIRSELYKSIWDSIQKGDTNPETLGKKVILPATHTGHPSMFLTMTCNTEWPEIKSMLEYLPGVDVADAPDIVARVFKLKLDQLLHLIKKQIFFGKCIGVMHVIEFQKHGLPHCHMLIWLHPSSRPNNVHDVDKLISAEIPDENLDPIGYNVVKRFMIHGPCGKDYTYSPCMVKGKCGRHFPKKFNGNTFFDDSGFPVYRRRRTTNNVKKKGVLLDNQYVVPYNRELLVRFQCHINLEVCNSSRSLKYLFKYCLKGHDTATMLLRKKRDVNGDASQPLLARSRDEIKNYIDGRYICAAEASWRLLGFDIHYRHPSVERLPVHVEGEKNVTFKNNESLASVAEKSKTRHSKLEGWFEANKAYPAAREFTYQEFPQNFTWKADACKWKPRERGIVFGRLSDVHASSGETFFLRMILMQNKGATSFKALKTVNGVVYKTYKEACGALGLLKDDRQWHVAMSESAAYAMPSQLRQLFVHIISNNQVADPLRLWEQHRVSMADDILYTRRQKANNMSLQLDESEIYKLTLTEIEKLLNDVGKSLRDFSTLPVPDERYMRDLDNRLINDELSHNRADMQEQHDKLYKNLNKEQLNAYESIIQSVRDKKGGVFFVYGSGGCGKTFFWNTVICRLRSEGQIVLPVASSGIAATLLPGGRTAHSRFHIPLKIDRHSIAGIKHGSPLAELIKQTSLIIWDEAPIQHRHAFECVDRSLRDVMSLVDPVRARLPFGGISIVFGGDYR</sequence>
<dbReference type="GO" id="GO:0016787">
    <property type="term" value="F:hydrolase activity"/>
    <property type="evidence" value="ECO:0007669"/>
    <property type="project" value="UniProtKB-KW"/>
</dbReference>
<evidence type="ECO:0000313" key="5">
    <source>
        <dbReference type="EMBL" id="WOG95246.1"/>
    </source>
</evidence>
<keyword evidence="1" id="KW-0227">DNA damage</keyword>
<dbReference type="EC" id="5.6.2.3" evidence="1"/>
<keyword evidence="1" id="KW-0378">Hydrolase</keyword>
<comment type="catalytic activity">
    <reaction evidence="1">
        <text>ATP + H2O = ADP + phosphate + H(+)</text>
        <dbReference type="Rhea" id="RHEA:13065"/>
        <dbReference type="ChEBI" id="CHEBI:15377"/>
        <dbReference type="ChEBI" id="CHEBI:15378"/>
        <dbReference type="ChEBI" id="CHEBI:30616"/>
        <dbReference type="ChEBI" id="CHEBI:43474"/>
        <dbReference type="ChEBI" id="CHEBI:456216"/>
        <dbReference type="EC" id="5.6.2.3"/>
    </reaction>
</comment>
<dbReference type="PANTHER" id="PTHR10492">
    <property type="match status" value="1"/>
</dbReference>
<keyword evidence="1" id="KW-0547">Nucleotide-binding</keyword>
<comment type="similarity">
    <text evidence="1">Belongs to the helicase family.</text>
</comment>
<reference evidence="5" key="1">
    <citation type="journal article" date="2016" name="Nat. Genet.">
        <title>A high-quality carrot genome assembly provides new insights into carotenoid accumulation and asterid genome evolution.</title>
        <authorList>
            <person name="Iorizzo M."/>
            <person name="Ellison S."/>
            <person name="Senalik D."/>
            <person name="Zeng P."/>
            <person name="Satapoomin P."/>
            <person name="Huang J."/>
            <person name="Bowman M."/>
            <person name="Iovene M."/>
            <person name="Sanseverino W."/>
            <person name="Cavagnaro P."/>
            <person name="Yildiz M."/>
            <person name="Macko-Podgorni A."/>
            <person name="Moranska E."/>
            <person name="Grzebelus E."/>
            <person name="Grzebelus D."/>
            <person name="Ashrafi H."/>
            <person name="Zheng Z."/>
            <person name="Cheng S."/>
            <person name="Spooner D."/>
            <person name="Van Deynze A."/>
            <person name="Simon P."/>
        </authorList>
    </citation>
    <scope>NUCLEOTIDE SEQUENCE</scope>
    <source>
        <tissue evidence="5">Leaf</tissue>
    </source>
</reference>
<dbReference type="KEGG" id="dcr:108216927"/>
<dbReference type="GO" id="GO:0005524">
    <property type="term" value="F:ATP binding"/>
    <property type="evidence" value="ECO:0007669"/>
    <property type="project" value="UniProtKB-KW"/>
</dbReference>
<dbReference type="GO" id="GO:0000723">
    <property type="term" value="P:telomere maintenance"/>
    <property type="evidence" value="ECO:0007669"/>
    <property type="project" value="InterPro"/>
</dbReference>
<feature type="domain" description="Helitron helicase-like" evidence="4">
    <location>
        <begin position="145"/>
        <end position="229"/>
    </location>
</feature>
<dbReference type="Proteomes" id="UP000077755">
    <property type="component" value="Chromosome 4"/>
</dbReference>
<name>A0AAF0WUR0_DAUCS</name>
<feature type="domain" description="DNA helicase Pif1-like DEAD-box helicase" evidence="3">
    <location>
        <begin position="694"/>
        <end position="846"/>
    </location>
</feature>
<keyword evidence="2" id="KW-0175">Coiled coil</keyword>
<dbReference type="Gene3D" id="3.40.50.300">
    <property type="entry name" value="P-loop containing nucleotide triphosphate hydrolases"/>
    <property type="match status" value="1"/>
</dbReference>
<comment type="cofactor">
    <cofactor evidence="1">
        <name>Mg(2+)</name>
        <dbReference type="ChEBI" id="CHEBI:18420"/>
    </cofactor>
</comment>
<dbReference type="Pfam" id="PF05970">
    <property type="entry name" value="PIF1"/>
    <property type="match status" value="1"/>
</dbReference>
<dbReference type="InterPro" id="IPR027417">
    <property type="entry name" value="P-loop_NTPase"/>
</dbReference>
<evidence type="ECO:0000259" key="4">
    <source>
        <dbReference type="Pfam" id="PF14214"/>
    </source>
</evidence>
<keyword evidence="1" id="KW-0234">DNA repair</keyword>
<proteinExistence type="inferred from homology"/>
<keyword evidence="1" id="KW-0347">Helicase</keyword>
<evidence type="ECO:0000256" key="1">
    <source>
        <dbReference type="RuleBase" id="RU363044"/>
    </source>
</evidence>
<feature type="coiled-coil region" evidence="2">
    <location>
        <begin position="673"/>
        <end position="700"/>
    </location>
</feature>
<keyword evidence="6" id="KW-1185">Reference proteome</keyword>
<evidence type="ECO:0000256" key="2">
    <source>
        <dbReference type="SAM" id="Coils"/>
    </source>
</evidence>